<dbReference type="GO" id="GO:0005524">
    <property type="term" value="F:ATP binding"/>
    <property type="evidence" value="ECO:0007669"/>
    <property type="project" value="UniProtKB-KW"/>
</dbReference>
<dbReference type="PANTHER" id="PTHR10606">
    <property type="entry name" value="6-PHOSPHOFRUCTO-2-KINASE/FRUCTOSE-2,6-BISPHOSPHATASE"/>
    <property type="match status" value="1"/>
</dbReference>
<evidence type="ECO:0000256" key="2">
    <source>
        <dbReference type="ARBA" id="ARBA00022840"/>
    </source>
</evidence>
<feature type="non-terminal residue" evidence="4">
    <location>
        <position position="144"/>
    </location>
</feature>
<protein>
    <submittedName>
        <fullName evidence="4">6-phosphofructo-2-kinase</fullName>
    </submittedName>
</protein>
<reference evidence="4 5" key="1">
    <citation type="journal article" name="Sci. Rep.">
        <title>Genome-scale phylogenetic analyses confirm Olpidium as the closest living zoosporic fungus to the non-flagellated, terrestrial fungi.</title>
        <authorList>
            <person name="Chang Y."/>
            <person name="Rochon D."/>
            <person name="Sekimoto S."/>
            <person name="Wang Y."/>
            <person name="Chovatia M."/>
            <person name="Sandor L."/>
            <person name="Salamov A."/>
            <person name="Grigoriev I.V."/>
            <person name="Stajich J.E."/>
            <person name="Spatafora J.W."/>
        </authorList>
    </citation>
    <scope>NUCLEOTIDE SEQUENCE [LARGE SCALE GENOMIC DNA]</scope>
    <source>
        <strain evidence="4">S191</strain>
    </source>
</reference>
<evidence type="ECO:0000313" key="5">
    <source>
        <dbReference type="Proteomes" id="UP000673691"/>
    </source>
</evidence>
<dbReference type="GO" id="GO:0006003">
    <property type="term" value="P:fructose 2,6-bisphosphate metabolic process"/>
    <property type="evidence" value="ECO:0007669"/>
    <property type="project" value="InterPro"/>
</dbReference>
<dbReference type="GO" id="GO:0005829">
    <property type="term" value="C:cytosol"/>
    <property type="evidence" value="ECO:0007669"/>
    <property type="project" value="TreeGrafter"/>
</dbReference>
<dbReference type="PIRSF" id="PIRSF000709">
    <property type="entry name" value="6PFK_2-Ptase"/>
    <property type="match status" value="1"/>
</dbReference>
<gene>
    <name evidence="4" type="ORF">BJ554DRAFT_2042</name>
</gene>
<comment type="caution">
    <text evidence="4">The sequence shown here is derived from an EMBL/GenBank/DDBJ whole genome shotgun (WGS) entry which is preliminary data.</text>
</comment>
<dbReference type="Pfam" id="PF01591">
    <property type="entry name" value="6PF2K"/>
    <property type="match status" value="1"/>
</dbReference>
<evidence type="ECO:0000256" key="1">
    <source>
        <dbReference type="ARBA" id="ARBA00022741"/>
    </source>
</evidence>
<evidence type="ECO:0000259" key="3">
    <source>
        <dbReference type="Pfam" id="PF01591"/>
    </source>
</evidence>
<dbReference type="PANTHER" id="PTHR10606:SF44">
    <property type="entry name" value="6-PHOSPHOFRUCTO 2-KINASE_FRUCTOSE 2,6-BISPHOSPHATASE LONG FORM"/>
    <property type="match status" value="1"/>
</dbReference>
<keyword evidence="5" id="KW-1185">Reference proteome</keyword>
<dbReference type="GO" id="GO:0004331">
    <property type="term" value="F:fructose-2,6-bisphosphate 2-phosphatase activity"/>
    <property type="evidence" value="ECO:0007669"/>
    <property type="project" value="TreeGrafter"/>
</dbReference>
<keyword evidence="2" id="KW-0067">ATP-binding</keyword>
<name>A0A8H7ZR24_9FUNG</name>
<dbReference type="GO" id="GO:0003873">
    <property type="term" value="F:6-phosphofructo-2-kinase activity"/>
    <property type="evidence" value="ECO:0007669"/>
    <property type="project" value="InterPro"/>
</dbReference>
<dbReference type="InterPro" id="IPR027417">
    <property type="entry name" value="P-loop_NTPase"/>
</dbReference>
<organism evidence="4 5">
    <name type="scientific">Olpidium bornovanus</name>
    <dbReference type="NCBI Taxonomy" id="278681"/>
    <lineage>
        <taxon>Eukaryota</taxon>
        <taxon>Fungi</taxon>
        <taxon>Fungi incertae sedis</taxon>
        <taxon>Olpidiomycota</taxon>
        <taxon>Olpidiomycotina</taxon>
        <taxon>Olpidiomycetes</taxon>
        <taxon>Olpidiales</taxon>
        <taxon>Olpidiaceae</taxon>
        <taxon>Olpidium</taxon>
    </lineage>
</organism>
<keyword evidence="1" id="KW-0547">Nucleotide-binding</keyword>
<dbReference type="Proteomes" id="UP000673691">
    <property type="component" value="Unassembled WGS sequence"/>
</dbReference>
<dbReference type="EMBL" id="JAEFCI010009380">
    <property type="protein sequence ID" value="KAG5457846.1"/>
    <property type="molecule type" value="Genomic_DNA"/>
</dbReference>
<sequence>MGIAAIIPTERLTRIRLSFSWSACQRAGRLARYLRWLDIKTKVYDVGDYRRNIAGVSLRQDANALDGAEEQRLLEEASERSLDDLLEWFGDSYEHTTVAMYDATNLTRERRAFIRGRCQKAKVEVMFIESICHDEDVITQNIRD</sequence>
<dbReference type="GO" id="GO:0006000">
    <property type="term" value="P:fructose metabolic process"/>
    <property type="evidence" value="ECO:0007669"/>
    <property type="project" value="InterPro"/>
</dbReference>
<proteinExistence type="predicted"/>
<accession>A0A8H7ZR24</accession>
<dbReference type="OrthoDB" id="267323at2759"/>
<dbReference type="Gene3D" id="3.40.50.300">
    <property type="entry name" value="P-loop containing nucleotide triphosphate hydrolases"/>
    <property type="match status" value="1"/>
</dbReference>
<dbReference type="InterPro" id="IPR003094">
    <property type="entry name" value="6Pfruct_kin"/>
</dbReference>
<feature type="domain" description="6-phosphofructo-2-kinase" evidence="3">
    <location>
        <begin position="29"/>
        <end position="144"/>
    </location>
</feature>
<dbReference type="PRINTS" id="PR00991">
    <property type="entry name" value="6PFRUCTKNASE"/>
</dbReference>
<dbReference type="AlphaFoldDB" id="A0A8H7ZR24"/>
<dbReference type="InterPro" id="IPR013079">
    <property type="entry name" value="6Phosfructo_kin"/>
</dbReference>
<evidence type="ECO:0000313" key="4">
    <source>
        <dbReference type="EMBL" id="KAG5457846.1"/>
    </source>
</evidence>
<dbReference type="SUPFAM" id="SSF52540">
    <property type="entry name" value="P-loop containing nucleoside triphosphate hydrolases"/>
    <property type="match status" value="1"/>
</dbReference>